<dbReference type="GO" id="GO:0001228">
    <property type="term" value="F:DNA-binding transcription activator activity, RNA polymerase II-specific"/>
    <property type="evidence" value="ECO:0007669"/>
    <property type="project" value="TreeGrafter"/>
</dbReference>
<comment type="caution">
    <text evidence="2">The sequence shown here is derived from an EMBL/GenBank/DDBJ whole genome shotgun (WGS) entry which is preliminary data.</text>
</comment>
<dbReference type="EMBL" id="JAWDJX010000023">
    <property type="protein sequence ID" value="KAK3052011.1"/>
    <property type="molecule type" value="Genomic_DNA"/>
</dbReference>
<feature type="transmembrane region" description="Helical" evidence="1">
    <location>
        <begin position="81"/>
        <end position="105"/>
    </location>
</feature>
<proteinExistence type="predicted"/>
<name>A0AAJ0DDP6_9PEZI</name>
<sequence>MAATDSNSTYSEIWQSSIPAVAHTDVGTAHALMALSALCMSSHDAHGGSFDGAATAQMHYYKSLQCLRSSIPSLRPENADALLACAMLLIPCGLALASTAAGAVSEWHLHLRGFRSLADASSELRSETSARHELIPAPRGLPHRQLRVSDSGQSVPNEKVIELFYTIQRTKDSAIDLLKTTITDFEPTIGCTNAEVYLTAIDELEHMMDHVFECGITNNLRAIFSWTTEISPEFTRLLAGRDELALAIAAHWLVCTLLLHDMWYLRGFGAARINTVMEVVGGAYGVLLEWPGEMMRVVDE</sequence>
<dbReference type="AlphaFoldDB" id="A0AAJ0DDP6"/>
<keyword evidence="1" id="KW-0812">Transmembrane</keyword>
<dbReference type="PANTHER" id="PTHR47784:SF5">
    <property type="entry name" value="STEROL UPTAKE CONTROL PROTEIN 2"/>
    <property type="match status" value="1"/>
</dbReference>
<dbReference type="PANTHER" id="PTHR47784">
    <property type="entry name" value="STEROL UPTAKE CONTROL PROTEIN 2"/>
    <property type="match status" value="1"/>
</dbReference>
<reference evidence="2" key="1">
    <citation type="submission" date="2023-04" db="EMBL/GenBank/DDBJ databases">
        <title>Black Yeasts Isolated from many extreme environments.</title>
        <authorList>
            <person name="Coleine C."/>
            <person name="Stajich J.E."/>
            <person name="Selbmann L."/>
        </authorList>
    </citation>
    <scope>NUCLEOTIDE SEQUENCE</scope>
    <source>
        <strain evidence="2">CCFEE 5312</strain>
    </source>
</reference>
<accession>A0AAJ0DDP6</accession>
<evidence type="ECO:0000256" key="1">
    <source>
        <dbReference type="SAM" id="Phobius"/>
    </source>
</evidence>
<dbReference type="Pfam" id="PF11951">
    <property type="entry name" value="Fungal_trans_2"/>
    <property type="match status" value="1"/>
</dbReference>
<organism evidence="2 3">
    <name type="scientific">Extremus antarcticus</name>
    <dbReference type="NCBI Taxonomy" id="702011"/>
    <lineage>
        <taxon>Eukaryota</taxon>
        <taxon>Fungi</taxon>
        <taxon>Dikarya</taxon>
        <taxon>Ascomycota</taxon>
        <taxon>Pezizomycotina</taxon>
        <taxon>Dothideomycetes</taxon>
        <taxon>Dothideomycetidae</taxon>
        <taxon>Mycosphaerellales</taxon>
        <taxon>Extremaceae</taxon>
        <taxon>Extremus</taxon>
    </lineage>
</organism>
<keyword evidence="1" id="KW-0472">Membrane</keyword>
<evidence type="ECO:0000313" key="2">
    <source>
        <dbReference type="EMBL" id="KAK3052011.1"/>
    </source>
</evidence>
<keyword evidence="3" id="KW-1185">Reference proteome</keyword>
<dbReference type="InterPro" id="IPR053157">
    <property type="entry name" value="Sterol_Uptake_Regulator"/>
</dbReference>
<dbReference type="Proteomes" id="UP001271007">
    <property type="component" value="Unassembled WGS sequence"/>
</dbReference>
<keyword evidence="1" id="KW-1133">Transmembrane helix</keyword>
<protein>
    <submittedName>
        <fullName evidence="2">Transcription factor</fullName>
    </submittedName>
</protein>
<gene>
    <name evidence="2" type="primary">UPC2_1</name>
    <name evidence="2" type="ORF">LTR09_006965</name>
</gene>
<dbReference type="InterPro" id="IPR021858">
    <property type="entry name" value="Fun_TF"/>
</dbReference>
<evidence type="ECO:0000313" key="3">
    <source>
        <dbReference type="Proteomes" id="UP001271007"/>
    </source>
</evidence>